<comment type="caution">
    <text evidence="2">The sequence shown here is derived from an EMBL/GenBank/DDBJ whole genome shotgun (WGS) entry which is preliminary data.</text>
</comment>
<evidence type="ECO:0000256" key="1">
    <source>
        <dbReference type="SAM" id="Coils"/>
    </source>
</evidence>
<dbReference type="Proteomes" id="UP000325081">
    <property type="component" value="Unassembled WGS sequence"/>
</dbReference>
<evidence type="ECO:0000313" key="3">
    <source>
        <dbReference type="Proteomes" id="UP000325081"/>
    </source>
</evidence>
<keyword evidence="3" id="KW-1185">Reference proteome</keyword>
<evidence type="ECO:0000313" key="2">
    <source>
        <dbReference type="EMBL" id="GER41345.1"/>
    </source>
</evidence>
<gene>
    <name evidence="2" type="ORF">STAS_18060</name>
</gene>
<name>A0A5A7Q7W1_STRAF</name>
<dbReference type="AlphaFoldDB" id="A0A5A7Q7W1"/>
<dbReference type="OrthoDB" id="1937524at2759"/>
<proteinExistence type="predicted"/>
<accession>A0A5A7Q7W1</accession>
<protein>
    <submittedName>
        <fullName evidence="2">WD repeat-containing protein 65</fullName>
    </submittedName>
</protein>
<sequence length="126" mass="15269">MHVNITREELELKKEREKKEHELREQVIKKEFEMKQKAQRLKKKGQQMKKRVIEMKENAQRLKMKDQELKENAQRRRDQEIIMNQDVTKLSPAMRETIELYRVQILKEWENDCCINNINQTGSSGS</sequence>
<feature type="coiled-coil region" evidence="1">
    <location>
        <begin position="5"/>
        <end position="79"/>
    </location>
</feature>
<keyword evidence="1" id="KW-0175">Coiled coil</keyword>
<reference evidence="3" key="1">
    <citation type="journal article" date="2019" name="Curr. Biol.">
        <title>Genome Sequence of Striga asiatica Provides Insight into the Evolution of Plant Parasitism.</title>
        <authorList>
            <person name="Yoshida S."/>
            <person name="Kim S."/>
            <person name="Wafula E.K."/>
            <person name="Tanskanen J."/>
            <person name="Kim Y.M."/>
            <person name="Honaas L."/>
            <person name="Yang Z."/>
            <person name="Spallek T."/>
            <person name="Conn C.E."/>
            <person name="Ichihashi Y."/>
            <person name="Cheong K."/>
            <person name="Cui S."/>
            <person name="Der J.P."/>
            <person name="Gundlach H."/>
            <person name="Jiao Y."/>
            <person name="Hori C."/>
            <person name="Ishida J.K."/>
            <person name="Kasahara H."/>
            <person name="Kiba T."/>
            <person name="Kim M.S."/>
            <person name="Koo N."/>
            <person name="Laohavisit A."/>
            <person name="Lee Y.H."/>
            <person name="Lumba S."/>
            <person name="McCourt P."/>
            <person name="Mortimer J.C."/>
            <person name="Mutuku J.M."/>
            <person name="Nomura T."/>
            <person name="Sasaki-Sekimoto Y."/>
            <person name="Seto Y."/>
            <person name="Wang Y."/>
            <person name="Wakatake T."/>
            <person name="Sakakibara H."/>
            <person name="Demura T."/>
            <person name="Yamaguchi S."/>
            <person name="Yoneyama K."/>
            <person name="Manabe R.I."/>
            <person name="Nelson D.C."/>
            <person name="Schulman A.H."/>
            <person name="Timko M.P."/>
            <person name="dePamphilis C.W."/>
            <person name="Choi D."/>
            <person name="Shirasu K."/>
        </authorList>
    </citation>
    <scope>NUCLEOTIDE SEQUENCE [LARGE SCALE GENOMIC DNA]</scope>
    <source>
        <strain evidence="3">cv. UVA1</strain>
    </source>
</reference>
<dbReference type="EMBL" id="BKCP01006072">
    <property type="protein sequence ID" value="GER41345.1"/>
    <property type="molecule type" value="Genomic_DNA"/>
</dbReference>
<organism evidence="2 3">
    <name type="scientific">Striga asiatica</name>
    <name type="common">Asiatic witchweed</name>
    <name type="synonym">Buchnera asiatica</name>
    <dbReference type="NCBI Taxonomy" id="4170"/>
    <lineage>
        <taxon>Eukaryota</taxon>
        <taxon>Viridiplantae</taxon>
        <taxon>Streptophyta</taxon>
        <taxon>Embryophyta</taxon>
        <taxon>Tracheophyta</taxon>
        <taxon>Spermatophyta</taxon>
        <taxon>Magnoliopsida</taxon>
        <taxon>eudicotyledons</taxon>
        <taxon>Gunneridae</taxon>
        <taxon>Pentapetalae</taxon>
        <taxon>asterids</taxon>
        <taxon>lamiids</taxon>
        <taxon>Lamiales</taxon>
        <taxon>Orobanchaceae</taxon>
        <taxon>Buchnereae</taxon>
        <taxon>Striga</taxon>
    </lineage>
</organism>